<sequence>MVAWCTKPGRGTRLIPQGALTGVQYIKTPDYAQVVGFIDQTQINLNGGDFGGEMDPHGADLRGNPIGGIFFSSIFSSDGNMQQVPEWNNFMGGNAFCLKVCNPNNPASTKYCQNIYDRIGCAYNVPNQAQNGTFEACQGDDMDPPGTYTSNGVVMTYTQPAESLGPITSIPYTARIPASSNCVSSASSALYTGLPTPTNLPSPSASVVVSTGSNGVVTTATRSGAAAGASNTTSPNSASGLAISSVSIFGAVLASLLFA</sequence>
<dbReference type="EMBL" id="JANIEX010001957">
    <property type="protein sequence ID" value="KAJ3553119.1"/>
    <property type="molecule type" value="Genomic_DNA"/>
</dbReference>
<protein>
    <submittedName>
        <fullName evidence="1">Uncharacterized protein</fullName>
    </submittedName>
</protein>
<evidence type="ECO:0000313" key="2">
    <source>
        <dbReference type="Proteomes" id="UP001213000"/>
    </source>
</evidence>
<proteinExistence type="predicted"/>
<comment type="caution">
    <text evidence="1">The sequence shown here is derived from an EMBL/GenBank/DDBJ whole genome shotgun (WGS) entry which is preliminary data.</text>
</comment>
<dbReference type="Proteomes" id="UP001213000">
    <property type="component" value="Unassembled WGS sequence"/>
</dbReference>
<keyword evidence="2" id="KW-1185">Reference proteome</keyword>
<organism evidence="1 2">
    <name type="scientific">Leucocoprinus birnbaumii</name>
    <dbReference type="NCBI Taxonomy" id="56174"/>
    <lineage>
        <taxon>Eukaryota</taxon>
        <taxon>Fungi</taxon>
        <taxon>Dikarya</taxon>
        <taxon>Basidiomycota</taxon>
        <taxon>Agaricomycotina</taxon>
        <taxon>Agaricomycetes</taxon>
        <taxon>Agaricomycetidae</taxon>
        <taxon>Agaricales</taxon>
        <taxon>Agaricineae</taxon>
        <taxon>Agaricaceae</taxon>
        <taxon>Leucocoprinus</taxon>
    </lineage>
</organism>
<accession>A0AAD5VGD6</accession>
<dbReference type="AlphaFoldDB" id="A0AAD5VGD6"/>
<reference evidence="1" key="1">
    <citation type="submission" date="2022-07" db="EMBL/GenBank/DDBJ databases">
        <title>Genome Sequence of Leucocoprinus birnbaumii.</title>
        <authorList>
            <person name="Buettner E."/>
        </authorList>
    </citation>
    <scope>NUCLEOTIDE SEQUENCE</scope>
    <source>
        <strain evidence="1">VT141</strain>
    </source>
</reference>
<gene>
    <name evidence="1" type="ORF">NP233_g12721</name>
</gene>
<name>A0AAD5VGD6_9AGAR</name>
<evidence type="ECO:0000313" key="1">
    <source>
        <dbReference type="EMBL" id="KAJ3553119.1"/>
    </source>
</evidence>